<dbReference type="SUPFAM" id="SSF56719">
    <property type="entry name" value="Type II DNA topoisomerase"/>
    <property type="match status" value="1"/>
</dbReference>
<dbReference type="Gene3D" id="3.30.1360.40">
    <property type="match status" value="1"/>
</dbReference>
<dbReference type="SUPFAM" id="SSF101904">
    <property type="entry name" value="GyrA/ParC C-terminal domain-like"/>
    <property type="match status" value="1"/>
</dbReference>
<dbReference type="CDD" id="cd00187">
    <property type="entry name" value="TOP4c"/>
    <property type="match status" value="1"/>
</dbReference>
<dbReference type="InterPro" id="IPR006691">
    <property type="entry name" value="GyrA/parC_rep"/>
</dbReference>
<comment type="caution">
    <text evidence="12">The sequence shown here is derived from an EMBL/GenBank/DDBJ whole genome shotgun (WGS) entry which is preliminary data.</text>
</comment>
<accession>A0A6M0K4D2</accession>
<evidence type="ECO:0000313" key="12">
    <source>
        <dbReference type="EMBL" id="NEV63753.1"/>
    </source>
</evidence>
<dbReference type="AlphaFoldDB" id="A0A6M0K4D2"/>
<comment type="similarity">
    <text evidence="2 8">Belongs to the type II topoisomerase GyrA/ParC subunit family.</text>
</comment>
<keyword evidence="3 8" id="KW-0547">Nucleotide-binding</keyword>
<dbReference type="PROSITE" id="PS52040">
    <property type="entry name" value="TOPO_IIA"/>
    <property type="match status" value="1"/>
</dbReference>
<dbReference type="GO" id="GO:0009330">
    <property type="term" value="C:DNA topoisomerase type II (double strand cut, ATP-hydrolyzing) complex"/>
    <property type="evidence" value="ECO:0007669"/>
    <property type="project" value="TreeGrafter"/>
</dbReference>
<evidence type="ECO:0000256" key="8">
    <source>
        <dbReference type="HAMAP-Rule" id="MF_01897"/>
    </source>
</evidence>
<dbReference type="EC" id="5.6.2.2" evidence="8"/>
<dbReference type="Proteomes" id="UP000483379">
    <property type="component" value="Unassembled WGS sequence"/>
</dbReference>
<comment type="subcellular location">
    <subcellularLocation>
        <location evidence="8">Cytoplasm</location>
    </subcellularLocation>
</comment>
<reference evidence="12 13" key="1">
    <citation type="submission" date="2020-02" db="EMBL/GenBank/DDBJ databases">
        <title>Genome sequences of Thiorhodococcus mannitoliphagus and Thiorhodococcus minor, purple sulfur photosynthetic bacteria in the gammaproteobacterial family, Chromatiaceae.</title>
        <authorList>
            <person name="Aviles F.A."/>
            <person name="Meyer T.E."/>
            <person name="Kyndt J.A."/>
        </authorList>
    </citation>
    <scope>NUCLEOTIDE SEQUENCE [LARGE SCALE GENOMIC DNA]</scope>
    <source>
        <strain evidence="12 13">DSM 11518</strain>
    </source>
</reference>
<keyword evidence="6 8" id="KW-0238">DNA-binding</keyword>
<dbReference type="GO" id="GO:0006265">
    <property type="term" value="P:DNA topological change"/>
    <property type="evidence" value="ECO:0007669"/>
    <property type="project" value="UniProtKB-UniRule"/>
</dbReference>
<dbReference type="NCBIfam" id="NF004044">
    <property type="entry name" value="PRK05561.1"/>
    <property type="match status" value="1"/>
</dbReference>
<dbReference type="InterPro" id="IPR013757">
    <property type="entry name" value="Topo_IIA_A_a_sf"/>
</dbReference>
<protein>
    <recommendedName>
        <fullName evidence="8">DNA gyrase subunit A</fullName>
        <ecNumber evidence="8">5.6.2.2</ecNumber>
    </recommendedName>
</protein>
<keyword evidence="5 8" id="KW-0799">Topoisomerase</keyword>
<dbReference type="FunFam" id="3.90.199.10:FF:000001">
    <property type="entry name" value="DNA gyrase subunit A"/>
    <property type="match status" value="1"/>
</dbReference>
<dbReference type="RefSeq" id="WP_164454216.1">
    <property type="nucleotide sequence ID" value="NZ_JAAIJQ010000061.1"/>
</dbReference>
<gene>
    <name evidence="8 12" type="primary">gyrA</name>
    <name evidence="12" type="ORF">G3446_17965</name>
</gene>
<evidence type="ECO:0000256" key="10">
    <source>
        <dbReference type="SAM" id="MobiDB-lite"/>
    </source>
</evidence>
<dbReference type="EMBL" id="JAAIJQ010000061">
    <property type="protein sequence ID" value="NEV63753.1"/>
    <property type="molecule type" value="Genomic_DNA"/>
</dbReference>
<evidence type="ECO:0000256" key="5">
    <source>
        <dbReference type="ARBA" id="ARBA00023029"/>
    </source>
</evidence>
<dbReference type="Pfam" id="PF00521">
    <property type="entry name" value="DNA_topoisoIV"/>
    <property type="match status" value="1"/>
</dbReference>
<dbReference type="PANTHER" id="PTHR43493:SF5">
    <property type="entry name" value="DNA GYRASE SUBUNIT A, CHLOROPLASTIC_MITOCHONDRIAL"/>
    <property type="match status" value="1"/>
</dbReference>
<dbReference type="HAMAP" id="MF_01897">
    <property type="entry name" value="GyrA"/>
    <property type="match status" value="1"/>
</dbReference>
<keyword evidence="13" id="KW-1185">Reference proteome</keyword>
<dbReference type="GO" id="GO:0005524">
    <property type="term" value="F:ATP binding"/>
    <property type="evidence" value="ECO:0007669"/>
    <property type="project" value="UniProtKB-UniRule"/>
</dbReference>
<dbReference type="Gene3D" id="2.120.10.90">
    <property type="entry name" value="DNA gyrase/topoisomerase IV, subunit A, C-terminal"/>
    <property type="match status" value="1"/>
</dbReference>
<dbReference type="InterPro" id="IPR013760">
    <property type="entry name" value="Topo_IIA-like_dom_sf"/>
</dbReference>
<organism evidence="12 13">
    <name type="scientific">Thiorhodococcus minor</name>
    <dbReference type="NCBI Taxonomy" id="57489"/>
    <lineage>
        <taxon>Bacteria</taxon>
        <taxon>Pseudomonadati</taxon>
        <taxon>Pseudomonadota</taxon>
        <taxon>Gammaproteobacteria</taxon>
        <taxon>Chromatiales</taxon>
        <taxon>Chromatiaceae</taxon>
        <taxon>Thiorhodococcus</taxon>
    </lineage>
</organism>
<feature type="compositionally biased region" description="Acidic residues" evidence="10">
    <location>
        <begin position="859"/>
        <end position="874"/>
    </location>
</feature>
<evidence type="ECO:0000256" key="7">
    <source>
        <dbReference type="ARBA" id="ARBA00023235"/>
    </source>
</evidence>
<dbReference type="NCBIfam" id="NF004043">
    <property type="entry name" value="PRK05560.1"/>
    <property type="match status" value="1"/>
</dbReference>
<feature type="short sequence motif" description="GyrA-box" evidence="8">
    <location>
        <begin position="562"/>
        <end position="568"/>
    </location>
</feature>
<keyword evidence="8" id="KW-0963">Cytoplasm</keyword>
<dbReference type="FunFam" id="2.120.10.90:FF:000004">
    <property type="entry name" value="DNA gyrase subunit A"/>
    <property type="match status" value="1"/>
</dbReference>
<dbReference type="InterPro" id="IPR035516">
    <property type="entry name" value="Gyrase/topoIV_suA_C"/>
</dbReference>
<dbReference type="GO" id="GO:0005737">
    <property type="term" value="C:cytoplasm"/>
    <property type="evidence" value="ECO:0007669"/>
    <property type="project" value="UniProtKB-SubCell"/>
</dbReference>
<sequence>MPDFAKEVLPINLEDEMRQSYLDYAMSVIVGRALPDVRDGLKPVHRRVLFSMHEQGNVWNRAYRKSARVVGDVMGKYHPHGDSAIYDTMVRMAQPFSMRYLLVDGQGNFGSVDGDPPAAMRYTEVRMKRISEALLDDLDKETVDFVPNYDNTEHEPSVLPARFPNLLVNGSSGIAVGMATNIPPHNLREVIDACLAIIENPLITIEELIEIVPGPDFPTAGLINGVRGIREAYRTGRGRVVMRARTTTEVQKRSGREAIVVTEIPYQVNKARLLERIAELVKEKKIEGIAQDGLRDESDKDGMRIVIELKRDAYAEVLLNNLYQHTQMQQVFGINMVALVDGQPLTLNLKQVLEYFLRHRRDVVTRRTLYELRKARDRAHVLEGYAIALANIDDVIETIKTSASPAEARERIMTRAWPPGAVTGMLERAGAEQTRPEDLDQGFGLTDAGYKLSERQAKAILDLQLHRLTGLEQEKILKEFEEILAIIAALLLILSDPDRLMEVIRDELIAVREQFGDDRRTEIQIDQTDLTLEDLIAPEDVVVTLSHQGYVKAQPLSDYQAQRRGGKGRSATSFREEDFIDRIFVANSHDTVLCFSSRGRVYWLKVYELPQAGRGARGRPMVNLLPLEQDERINAVLPVRDYEEGYFVFMATSAGTVKKTPLKDFSRPLSRGIIAIDLREDEYLIGVAITDGKQDLMLFTSAGKAVRFSEEHVRGMGRTAHGVRGVMLQEGQRVISLVVPEPGTILSVTENGYGKRTTVDQFPTKGRGTQGVIGISTSERNGAQVGAVLVRPGDEIMLITEGGQLIRTNVDEIPVVGRSAQGVKLINLAEGERLCYIERVVALENGENGENGDAPSDGDASDPDGGADPDTETD</sequence>
<dbReference type="PANTHER" id="PTHR43493">
    <property type="entry name" value="DNA GYRASE/TOPOISOMERASE SUBUNIT A"/>
    <property type="match status" value="1"/>
</dbReference>
<dbReference type="InterPro" id="IPR005743">
    <property type="entry name" value="GyrA"/>
</dbReference>
<dbReference type="Pfam" id="PF03989">
    <property type="entry name" value="DNA_gyraseA_C"/>
    <property type="match status" value="6"/>
</dbReference>
<dbReference type="SMART" id="SM00434">
    <property type="entry name" value="TOP4c"/>
    <property type="match status" value="1"/>
</dbReference>
<comment type="miscellaneous">
    <text evidence="8">Few gyrases are as efficient as E.coli at forming negative supercoils. Not all organisms have 2 type II topoisomerases; in organisms with a single type II topoisomerase this enzyme also has to decatenate newly replicated chromosomes.</text>
</comment>
<dbReference type="InterPro" id="IPR013758">
    <property type="entry name" value="Topo_IIA_A/C_ab"/>
</dbReference>
<evidence type="ECO:0000313" key="13">
    <source>
        <dbReference type="Proteomes" id="UP000483379"/>
    </source>
</evidence>
<dbReference type="GO" id="GO:0006261">
    <property type="term" value="P:DNA-templated DNA replication"/>
    <property type="evidence" value="ECO:0007669"/>
    <property type="project" value="UniProtKB-UniRule"/>
</dbReference>
<feature type="domain" description="Topo IIA-type catalytic" evidence="11">
    <location>
        <begin position="34"/>
        <end position="535"/>
    </location>
</feature>
<keyword evidence="7 8" id="KW-0413">Isomerase</keyword>
<proteinExistence type="inferred from homology"/>
<feature type="active site" description="O-(5'-phospho-DNA)-tyrosine intermediate" evidence="8 9">
    <location>
        <position position="122"/>
    </location>
</feature>
<comment type="subunit">
    <text evidence="8">Heterotetramer, composed of two GyrA and two GyrB chains. In the heterotetramer, GyrA contains the active site tyrosine that forms a transient covalent intermediate with DNA, while GyrB binds cofactors and catalyzes ATP hydrolysis.</text>
</comment>
<dbReference type="FunFam" id="3.30.1360.40:FF:000002">
    <property type="entry name" value="DNA gyrase subunit A"/>
    <property type="match status" value="1"/>
</dbReference>
<evidence type="ECO:0000259" key="11">
    <source>
        <dbReference type="PROSITE" id="PS52040"/>
    </source>
</evidence>
<evidence type="ECO:0000256" key="6">
    <source>
        <dbReference type="ARBA" id="ARBA00023125"/>
    </source>
</evidence>
<keyword evidence="4 8" id="KW-0067">ATP-binding</keyword>
<evidence type="ECO:0000256" key="3">
    <source>
        <dbReference type="ARBA" id="ARBA00022741"/>
    </source>
</evidence>
<dbReference type="InterPro" id="IPR002205">
    <property type="entry name" value="Topo_IIA_dom_A"/>
</dbReference>
<evidence type="ECO:0000256" key="2">
    <source>
        <dbReference type="ARBA" id="ARBA00008263"/>
    </source>
</evidence>
<dbReference type="GO" id="GO:0005694">
    <property type="term" value="C:chromosome"/>
    <property type="evidence" value="ECO:0007669"/>
    <property type="project" value="InterPro"/>
</dbReference>
<feature type="region of interest" description="Disordered" evidence="10">
    <location>
        <begin position="846"/>
        <end position="874"/>
    </location>
</feature>
<comment type="catalytic activity">
    <reaction evidence="1 8 9">
        <text>ATP-dependent breakage, passage and rejoining of double-stranded DNA.</text>
        <dbReference type="EC" id="5.6.2.2"/>
    </reaction>
</comment>
<evidence type="ECO:0000256" key="4">
    <source>
        <dbReference type="ARBA" id="ARBA00022840"/>
    </source>
</evidence>
<dbReference type="NCBIfam" id="TIGR01063">
    <property type="entry name" value="gyrA"/>
    <property type="match status" value="1"/>
</dbReference>
<dbReference type="InterPro" id="IPR050220">
    <property type="entry name" value="Type_II_DNA_Topoisomerases"/>
</dbReference>
<evidence type="ECO:0000256" key="9">
    <source>
        <dbReference type="PROSITE-ProRule" id="PRU01384"/>
    </source>
</evidence>
<dbReference type="GO" id="GO:0003677">
    <property type="term" value="F:DNA binding"/>
    <property type="evidence" value="ECO:0007669"/>
    <property type="project" value="UniProtKB-UniRule"/>
</dbReference>
<evidence type="ECO:0000256" key="1">
    <source>
        <dbReference type="ARBA" id="ARBA00000185"/>
    </source>
</evidence>
<dbReference type="Gene3D" id="3.90.199.10">
    <property type="entry name" value="Topoisomerase II, domain 5"/>
    <property type="match status" value="1"/>
</dbReference>
<dbReference type="Gene3D" id="1.10.268.10">
    <property type="entry name" value="Topoisomerase, domain 3"/>
    <property type="match status" value="1"/>
</dbReference>
<comment type="function">
    <text evidence="8">A type II topoisomerase that negatively supercoils closed circular double-stranded (ds) DNA in an ATP-dependent manner to modulate DNA topology and maintain chromosomes in an underwound state. Negative supercoiling favors strand separation, and DNA replication, transcription, recombination and repair, all of which involve strand separation. Also able to catalyze the interconversion of other topological isomers of dsDNA rings, including catenanes and knotted rings. Type II topoisomerases break and join 2 DNA strands simultaneously in an ATP-dependent manner.</text>
</comment>
<dbReference type="GO" id="GO:0034335">
    <property type="term" value="F:DNA negative supercoiling activity"/>
    <property type="evidence" value="ECO:0007669"/>
    <property type="project" value="UniProtKB-ARBA"/>
</dbReference>
<name>A0A6M0K4D2_9GAMM</name>